<evidence type="ECO:0000256" key="14">
    <source>
        <dbReference type="SAM" id="Phobius"/>
    </source>
</evidence>
<dbReference type="InterPro" id="IPR050372">
    <property type="entry name" value="Neurexin-related_CASP"/>
</dbReference>
<evidence type="ECO:0000256" key="8">
    <source>
        <dbReference type="ARBA" id="ARBA00023018"/>
    </source>
</evidence>
<name>A0A7J7XQK8_RHIFE</name>
<evidence type="ECO:0000256" key="11">
    <source>
        <dbReference type="ARBA" id="ARBA00035005"/>
    </source>
</evidence>
<evidence type="ECO:0000256" key="7">
    <source>
        <dbReference type="ARBA" id="ARBA00022989"/>
    </source>
</evidence>
<dbReference type="Pfam" id="PF01034">
    <property type="entry name" value="Syndecan"/>
    <property type="match status" value="1"/>
</dbReference>
<feature type="domain" description="Laminin G" evidence="16">
    <location>
        <begin position="84"/>
        <end position="284"/>
    </location>
</feature>
<comment type="subcellular location">
    <subcellularLocation>
        <location evidence="11">Presynaptic cell membrane</location>
        <topology evidence="11">Single-pass type I membrane protein</topology>
    </subcellularLocation>
</comment>
<dbReference type="InterPro" id="IPR027789">
    <property type="entry name" value="Syndecan/Neurexin_dom"/>
</dbReference>
<evidence type="ECO:0000259" key="16">
    <source>
        <dbReference type="PROSITE" id="PS50025"/>
    </source>
</evidence>
<feature type="region of interest" description="Disordered" evidence="13">
    <location>
        <begin position="318"/>
        <end position="342"/>
    </location>
</feature>
<dbReference type="PANTHER" id="PTHR15036:SF57">
    <property type="entry name" value="NEUREXIN-3"/>
    <property type="match status" value="1"/>
</dbReference>
<comment type="caution">
    <text evidence="17">The sequence shown here is derived from an EMBL/GenBank/DDBJ whole genome shotgun (WGS) entry which is preliminary data.</text>
</comment>
<comment type="similarity">
    <text evidence="1">Belongs to the neurexin family.</text>
</comment>
<dbReference type="Gene3D" id="2.60.120.200">
    <property type="match status" value="1"/>
</dbReference>
<dbReference type="Proteomes" id="UP000585614">
    <property type="component" value="Unassembled WGS sequence"/>
</dbReference>
<dbReference type="GO" id="GO:0007155">
    <property type="term" value="P:cell adhesion"/>
    <property type="evidence" value="ECO:0007669"/>
    <property type="project" value="UniProtKB-KW"/>
</dbReference>
<evidence type="ECO:0000256" key="5">
    <source>
        <dbReference type="ARBA" id="ARBA00022889"/>
    </source>
</evidence>
<dbReference type="GO" id="GO:0042734">
    <property type="term" value="C:presynaptic membrane"/>
    <property type="evidence" value="ECO:0007669"/>
    <property type="project" value="UniProtKB-SubCell"/>
</dbReference>
<feature type="region of interest" description="Disordered" evidence="13">
    <location>
        <begin position="41"/>
        <end position="64"/>
    </location>
</feature>
<dbReference type="SUPFAM" id="SSF49899">
    <property type="entry name" value="Concanavalin A-like lectins/glucanases"/>
    <property type="match status" value="1"/>
</dbReference>
<evidence type="ECO:0000256" key="9">
    <source>
        <dbReference type="ARBA" id="ARBA00023136"/>
    </source>
</evidence>
<accession>A0A7J7XQK8</accession>
<evidence type="ECO:0000256" key="12">
    <source>
        <dbReference type="PROSITE-ProRule" id="PRU00122"/>
    </source>
</evidence>
<dbReference type="PROSITE" id="PS50025">
    <property type="entry name" value="LAM_G_DOMAIN"/>
    <property type="match status" value="1"/>
</dbReference>
<keyword evidence="10" id="KW-0357">Heparan sulfate</keyword>
<keyword evidence="7 14" id="KW-1133">Transmembrane helix</keyword>
<dbReference type="PANTHER" id="PTHR15036">
    <property type="entry name" value="PIKACHURIN-LIKE PROTEIN"/>
    <property type="match status" value="1"/>
</dbReference>
<sequence length="568" mass="62499">MHLRIHARRSPPRQPAWTLGIWSLFWGCIISSVWSSSNGASSSSSSSPGSHSQHEHHFHGSKHHSVPISIYRSPVSLRGGHAGATYIFGKSGGLILYTWPANDRPSTRSDRLAVGFSTTVKDGILVRIDSAPGLGDFLQLHIEQGKIGVVFNIGTVDISIKEERTPVNDGKYHVVRFTRNGGNATLQVDNWPVNEHYPTGNTDNERFQMVKQKIPFKYNRPVEEWLQEKGRQLTIFNTQAQIAIGGKDKGRLFQGQLSGLYYDGLKVLNMAAENNPNIKINGSVRLVGEVPSILGTTQTTAMPPEMSTTVMETTTTMATTTTRKNRSTASIQPTSDDLVSSAECSSDDEDFVECEPSTGRLDKSLSTSIFEGGYKAHAPKWESKDFRPNKVSETSRTTTTSLSPELIRFTASSSSGMVPKLPAGKMNNRDLKPQPDLVLLPLPTAYELDSTKLKSPLITSPMFRNVPTANPTEPGVRRVPGASEVIRESSSTTGMVVGIVAAAALCILILLYAMYKYRNRDEGSYQVDETRNYISNSAQSNGTLLKEKQQSSKSGHKKQKNKDKEYYV</sequence>
<evidence type="ECO:0000256" key="15">
    <source>
        <dbReference type="SAM" id="SignalP"/>
    </source>
</evidence>
<evidence type="ECO:0000256" key="13">
    <source>
        <dbReference type="SAM" id="MobiDB-lite"/>
    </source>
</evidence>
<evidence type="ECO:0000256" key="2">
    <source>
        <dbReference type="ARBA" id="ARBA00022692"/>
    </source>
</evidence>
<dbReference type="EMBL" id="JACAGC010000008">
    <property type="protein sequence ID" value="KAF6351955.1"/>
    <property type="molecule type" value="Genomic_DNA"/>
</dbReference>
<dbReference type="InterPro" id="IPR003585">
    <property type="entry name" value="Neurexin-like"/>
</dbReference>
<dbReference type="InterPro" id="IPR001791">
    <property type="entry name" value="Laminin_G"/>
</dbReference>
<evidence type="ECO:0000256" key="6">
    <source>
        <dbReference type="ARBA" id="ARBA00022974"/>
    </source>
</evidence>
<feature type="chain" id="PRO_5029884335" evidence="15">
    <location>
        <begin position="36"/>
        <end position="568"/>
    </location>
</feature>
<feature type="compositionally biased region" description="Polar residues" evidence="13">
    <location>
        <begin position="327"/>
        <end position="342"/>
    </location>
</feature>
<feature type="signal peptide" evidence="15">
    <location>
        <begin position="1"/>
        <end position="35"/>
    </location>
</feature>
<organism evidence="17 18">
    <name type="scientific">Rhinolophus ferrumequinum</name>
    <name type="common">Greater horseshoe bat</name>
    <dbReference type="NCBI Taxonomy" id="59479"/>
    <lineage>
        <taxon>Eukaryota</taxon>
        <taxon>Metazoa</taxon>
        <taxon>Chordata</taxon>
        <taxon>Craniata</taxon>
        <taxon>Vertebrata</taxon>
        <taxon>Euteleostomi</taxon>
        <taxon>Mammalia</taxon>
        <taxon>Eutheria</taxon>
        <taxon>Laurasiatheria</taxon>
        <taxon>Chiroptera</taxon>
        <taxon>Yinpterochiroptera</taxon>
        <taxon>Rhinolophoidea</taxon>
        <taxon>Rhinolophidae</taxon>
        <taxon>Rhinolophinae</taxon>
        <taxon>Rhinolophus</taxon>
    </lineage>
</organism>
<feature type="transmembrane region" description="Helical" evidence="14">
    <location>
        <begin position="495"/>
        <end position="515"/>
    </location>
</feature>
<evidence type="ECO:0000313" key="17">
    <source>
        <dbReference type="EMBL" id="KAF6351955.1"/>
    </source>
</evidence>
<keyword evidence="6" id="KW-0325">Glycoprotein</keyword>
<evidence type="ECO:0000313" key="18">
    <source>
        <dbReference type="Proteomes" id="UP000585614"/>
    </source>
</evidence>
<dbReference type="FunFam" id="2.60.120.200:FF:000003">
    <property type="entry name" value="neurexin-1 isoform X1"/>
    <property type="match status" value="1"/>
</dbReference>
<dbReference type="AlphaFoldDB" id="A0A7J7XQK8"/>
<dbReference type="InterPro" id="IPR013320">
    <property type="entry name" value="ConA-like_dom_sf"/>
</dbReference>
<evidence type="ECO:0000256" key="1">
    <source>
        <dbReference type="ARBA" id="ARBA00010241"/>
    </source>
</evidence>
<dbReference type="CDD" id="cd00110">
    <property type="entry name" value="LamG"/>
    <property type="match status" value="1"/>
</dbReference>
<evidence type="ECO:0000256" key="10">
    <source>
        <dbReference type="ARBA" id="ARBA00023207"/>
    </source>
</evidence>
<dbReference type="GO" id="GO:0001525">
    <property type="term" value="P:angiogenesis"/>
    <property type="evidence" value="ECO:0007669"/>
    <property type="project" value="UniProtKB-KW"/>
</dbReference>
<reference evidence="17 18" key="1">
    <citation type="journal article" date="2020" name="Nature">
        <title>Six reference-quality genomes reveal evolution of bat adaptations.</title>
        <authorList>
            <person name="Jebb D."/>
            <person name="Huang Z."/>
            <person name="Pippel M."/>
            <person name="Hughes G.M."/>
            <person name="Lavrichenko K."/>
            <person name="Devanna P."/>
            <person name="Winkler S."/>
            <person name="Jermiin L.S."/>
            <person name="Skirmuntt E.C."/>
            <person name="Katzourakis A."/>
            <person name="Burkitt-Gray L."/>
            <person name="Ray D.A."/>
            <person name="Sullivan K.A.M."/>
            <person name="Roscito J.G."/>
            <person name="Kirilenko B.M."/>
            <person name="Davalos L.M."/>
            <person name="Corthals A.P."/>
            <person name="Power M.L."/>
            <person name="Jones G."/>
            <person name="Ransome R.D."/>
            <person name="Dechmann D.K.N."/>
            <person name="Locatelli A.G."/>
            <person name="Puechmaille S.J."/>
            <person name="Fedrigo O."/>
            <person name="Jarvis E.D."/>
            <person name="Hiller M."/>
            <person name="Vernes S.C."/>
            <person name="Myers E.W."/>
            <person name="Teeling E.C."/>
        </authorList>
    </citation>
    <scope>NUCLEOTIDE SEQUENCE [LARGE SCALE GENOMIC DNA]</scope>
    <source>
        <strain evidence="17">MRhiFer1</strain>
        <tissue evidence="17">Lung</tissue>
    </source>
</reference>
<dbReference type="SMART" id="SM00282">
    <property type="entry name" value="LamG"/>
    <property type="match status" value="1"/>
</dbReference>
<keyword evidence="8" id="KW-0770">Synapse</keyword>
<feature type="compositionally biased region" description="Low complexity" evidence="13">
    <location>
        <begin position="41"/>
        <end position="51"/>
    </location>
</feature>
<dbReference type="Pfam" id="PF02210">
    <property type="entry name" value="Laminin_G_2"/>
    <property type="match status" value="1"/>
</dbReference>
<proteinExistence type="inferred from homology"/>
<keyword evidence="6" id="KW-0654">Proteoglycan</keyword>
<evidence type="ECO:0000256" key="3">
    <source>
        <dbReference type="ARBA" id="ARBA00022729"/>
    </source>
</evidence>
<feature type="compositionally biased region" description="Basic residues" evidence="13">
    <location>
        <begin position="54"/>
        <end position="64"/>
    </location>
</feature>
<comment type="caution">
    <text evidence="12">Lacks conserved residue(s) required for the propagation of feature annotation.</text>
</comment>
<keyword evidence="2 14" id="KW-0812">Transmembrane</keyword>
<gene>
    <name evidence="17" type="ORF">mRhiFer1_012086</name>
</gene>
<protein>
    <submittedName>
        <fullName evidence="17">Neurexin 3</fullName>
    </submittedName>
</protein>
<keyword evidence="5" id="KW-0130">Cell adhesion</keyword>
<keyword evidence="3 15" id="KW-0732">Signal</keyword>
<dbReference type="SMART" id="SM00294">
    <property type="entry name" value="4.1m"/>
    <property type="match status" value="1"/>
</dbReference>
<keyword evidence="4" id="KW-0677">Repeat</keyword>
<feature type="region of interest" description="Disordered" evidence="13">
    <location>
        <begin position="537"/>
        <end position="568"/>
    </location>
</feature>
<keyword evidence="9 14" id="KW-0472">Membrane</keyword>
<evidence type="ECO:0000256" key="4">
    <source>
        <dbReference type="ARBA" id="ARBA00022737"/>
    </source>
</evidence>